<dbReference type="Proteomes" id="UP000245390">
    <property type="component" value="Unassembled WGS sequence"/>
</dbReference>
<dbReference type="OrthoDB" id="8017763at2"/>
<dbReference type="EMBL" id="QGGV01000001">
    <property type="protein sequence ID" value="PWK58769.1"/>
    <property type="molecule type" value="Genomic_DNA"/>
</dbReference>
<evidence type="ECO:0000313" key="2">
    <source>
        <dbReference type="EMBL" id="PWK58769.1"/>
    </source>
</evidence>
<dbReference type="KEGG" id="salo:EF888_04360"/>
<dbReference type="Gene3D" id="2.60.120.10">
    <property type="entry name" value="Jelly Rolls"/>
    <property type="match status" value="1"/>
</dbReference>
<evidence type="ECO:0000256" key="1">
    <source>
        <dbReference type="SAM" id="SignalP"/>
    </source>
</evidence>
<sequence length="198" mass="21007">MRTLRVALITTAIGVIAAGSALAQSKGEFVVTKMAEKNVSTLPDGELYWHVENFGSVADAEAAAGEYSLAAEFDDKAWLFTLADRKAGEMGGTPVAAIGPVPRIDSDSFLLRINNATAPVGAKTTIHSHPGPEAFLVLSGQLTQHTPYGMHVLNAGARMPGVPDQAMEIQSTGDEDLRELIMFIVDPSRPFAEDATLN</sequence>
<feature type="signal peptide" evidence="1">
    <location>
        <begin position="1"/>
        <end position="23"/>
    </location>
</feature>
<dbReference type="SUPFAM" id="SSF51182">
    <property type="entry name" value="RmlC-like cupins"/>
    <property type="match status" value="1"/>
</dbReference>
<feature type="chain" id="PRO_5016256388" description="Quercetin dioxygenase-like cupin family protein" evidence="1">
    <location>
        <begin position="24"/>
        <end position="198"/>
    </location>
</feature>
<comment type="caution">
    <text evidence="2">The sequence shown here is derived from an EMBL/GenBank/DDBJ whole genome shotgun (WGS) entry which is preliminary data.</text>
</comment>
<dbReference type="InterPro" id="IPR011051">
    <property type="entry name" value="RmlC_Cupin_sf"/>
</dbReference>
<keyword evidence="3" id="KW-1185">Reference proteome</keyword>
<organism evidence="2 3">
    <name type="scientific">Silicimonas algicola</name>
    <dbReference type="NCBI Taxonomy" id="1826607"/>
    <lineage>
        <taxon>Bacteria</taxon>
        <taxon>Pseudomonadati</taxon>
        <taxon>Pseudomonadota</taxon>
        <taxon>Alphaproteobacteria</taxon>
        <taxon>Rhodobacterales</taxon>
        <taxon>Paracoccaceae</taxon>
    </lineage>
</organism>
<dbReference type="RefSeq" id="WP_109757619.1">
    <property type="nucleotide sequence ID" value="NZ_CP034588.1"/>
</dbReference>
<name>A0A316GCR3_9RHOB</name>
<protein>
    <recommendedName>
        <fullName evidence="4">Quercetin dioxygenase-like cupin family protein</fullName>
    </recommendedName>
</protein>
<proteinExistence type="predicted"/>
<evidence type="ECO:0000313" key="3">
    <source>
        <dbReference type="Proteomes" id="UP000245390"/>
    </source>
</evidence>
<evidence type="ECO:0008006" key="4">
    <source>
        <dbReference type="Google" id="ProtNLM"/>
    </source>
</evidence>
<keyword evidence="1" id="KW-0732">Signal</keyword>
<reference evidence="2 3" key="1">
    <citation type="submission" date="2018-05" db="EMBL/GenBank/DDBJ databases">
        <title>Genomic Encyclopedia of Type Strains, Phase IV (KMG-IV): sequencing the most valuable type-strain genomes for metagenomic binning, comparative biology and taxonomic classification.</title>
        <authorList>
            <person name="Goeker M."/>
        </authorList>
    </citation>
    <scope>NUCLEOTIDE SEQUENCE [LARGE SCALE GENOMIC DNA]</scope>
    <source>
        <strain evidence="2 3">DSM 103371</strain>
    </source>
</reference>
<dbReference type="InterPro" id="IPR014710">
    <property type="entry name" value="RmlC-like_jellyroll"/>
</dbReference>
<accession>A0A316GCR3</accession>
<gene>
    <name evidence="2" type="ORF">C8D95_101584</name>
</gene>
<dbReference type="AlphaFoldDB" id="A0A316GCR3"/>